<feature type="region of interest" description="Disordered" evidence="1">
    <location>
        <begin position="1"/>
        <end position="30"/>
    </location>
</feature>
<dbReference type="Proteomes" id="UP000697995">
    <property type="component" value="Unassembled WGS sequence"/>
</dbReference>
<comment type="caution">
    <text evidence="2">The sequence shown here is derived from an EMBL/GenBank/DDBJ whole genome shotgun (WGS) entry which is preliminary data.</text>
</comment>
<dbReference type="EMBL" id="NRSG01000700">
    <property type="protein sequence ID" value="MBK1662716.1"/>
    <property type="molecule type" value="Genomic_DNA"/>
</dbReference>
<accession>A0ABS1D821</accession>
<reference evidence="2 3" key="1">
    <citation type="journal article" date="2020" name="Microorganisms">
        <title>Osmotic Adaptation and Compatible Solute Biosynthesis of Phototrophic Bacteria as Revealed from Genome Analyses.</title>
        <authorList>
            <person name="Imhoff J.F."/>
            <person name="Rahn T."/>
            <person name="Kunzel S."/>
            <person name="Keller A."/>
            <person name="Neulinger S.C."/>
        </authorList>
    </citation>
    <scope>NUCLEOTIDE SEQUENCE [LARGE SCALE GENOMIC DNA]</scope>
    <source>
        <strain evidence="2 3">DSM 15382</strain>
    </source>
</reference>
<evidence type="ECO:0008006" key="4">
    <source>
        <dbReference type="Google" id="ProtNLM"/>
    </source>
</evidence>
<gene>
    <name evidence="2" type="ORF">CKO45_31570</name>
</gene>
<feature type="compositionally biased region" description="Gly residues" evidence="1">
    <location>
        <begin position="12"/>
        <end position="21"/>
    </location>
</feature>
<evidence type="ECO:0000313" key="2">
    <source>
        <dbReference type="EMBL" id="MBK1662716.1"/>
    </source>
</evidence>
<protein>
    <recommendedName>
        <fullName evidence="4">Flagellar M-ring protein FliF</fullName>
    </recommendedName>
</protein>
<evidence type="ECO:0000313" key="3">
    <source>
        <dbReference type="Proteomes" id="UP000697995"/>
    </source>
</evidence>
<evidence type="ECO:0000256" key="1">
    <source>
        <dbReference type="SAM" id="MobiDB-lite"/>
    </source>
</evidence>
<organism evidence="2 3">
    <name type="scientific">Paracraurococcus ruber</name>
    <dbReference type="NCBI Taxonomy" id="77675"/>
    <lineage>
        <taxon>Bacteria</taxon>
        <taxon>Pseudomonadati</taxon>
        <taxon>Pseudomonadota</taxon>
        <taxon>Alphaproteobacteria</taxon>
        <taxon>Acetobacterales</taxon>
        <taxon>Roseomonadaceae</taxon>
        <taxon>Paracraurococcus</taxon>
    </lineage>
</organism>
<proteinExistence type="predicted"/>
<feature type="compositionally biased region" description="Low complexity" evidence="1">
    <location>
        <begin position="1"/>
        <end position="11"/>
    </location>
</feature>
<sequence>LPGAEGATAALPGGGAEGAEGGALPPGEEGMVSLANVQGQMRASSINNLMQLVEQHPDESLVVIRRWLNPDDAS</sequence>
<keyword evidence="3" id="KW-1185">Reference proteome</keyword>
<feature type="non-terminal residue" evidence="2">
    <location>
        <position position="1"/>
    </location>
</feature>
<name>A0ABS1D821_9PROT</name>